<dbReference type="EMBL" id="LILC01000013">
    <property type="protein sequence ID" value="KOO46681.1"/>
    <property type="molecule type" value="Genomic_DNA"/>
</dbReference>
<gene>
    <name evidence="1" type="ORF">AMD01_11210</name>
</gene>
<evidence type="ECO:0008006" key="3">
    <source>
        <dbReference type="Google" id="ProtNLM"/>
    </source>
</evidence>
<protein>
    <recommendedName>
        <fullName evidence="3">HK97 gp10 family phage protein</fullName>
    </recommendedName>
</protein>
<accession>A0A0M0L6H7</accession>
<evidence type="ECO:0000313" key="1">
    <source>
        <dbReference type="EMBL" id="KOO46681.1"/>
    </source>
</evidence>
<proteinExistence type="predicted"/>
<reference evidence="2" key="1">
    <citation type="submission" date="2015-08" db="EMBL/GenBank/DDBJ databases">
        <title>Fjat-14210 dsm16467.</title>
        <authorList>
            <person name="Liu B."/>
            <person name="Wang J."/>
            <person name="Zhu Y."/>
            <person name="Liu G."/>
            <person name="Chen Q."/>
            <person name="Chen Z."/>
            <person name="Lan J."/>
            <person name="Che J."/>
            <person name="Ge C."/>
            <person name="Shi H."/>
            <person name="Pan Z."/>
            <person name="Liu X."/>
        </authorList>
    </citation>
    <scope>NUCLEOTIDE SEQUENCE [LARGE SCALE GENOMIC DNA]</scope>
    <source>
        <strain evidence="2">DSM 16467</strain>
    </source>
</reference>
<name>A0A0M0L6H7_9BACI</name>
<dbReference type="PATRIC" id="fig|284581.3.peg.2352"/>
<organism evidence="1 2">
    <name type="scientific">Priestia koreensis</name>
    <dbReference type="NCBI Taxonomy" id="284581"/>
    <lineage>
        <taxon>Bacteria</taxon>
        <taxon>Bacillati</taxon>
        <taxon>Bacillota</taxon>
        <taxon>Bacilli</taxon>
        <taxon>Bacillales</taxon>
        <taxon>Bacillaceae</taxon>
        <taxon>Priestia</taxon>
    </lineage>
</organism>
<comment type="caution">
    <text evidence="1">The sequence shown here is derived from an EMBL/GenBank/DDBJ whole genome shotgun (WGS) entry which is preliminary data.</text>
</comment>
<dbReference type="NCBIfam" id="TIGR01725">
    <property type="entry name" value="phge_HK97_gp10"/>
    <property type="match status" value="1"/>
</dbReference>
<dbReference type="STRING" id="284581.AMD01_11210"/>
<dbReference type="InterPro" id="IPR010064">
    <property type="entry name" value="HK97-gp10_tail"/>
</dbReference>
<dbReference type="Proteomes" id="UP000037558">
    <property type="component" value="Unassembled WGS sequence"/>
</dbReference>
<evidence type="ECO:0000313" key="2">
    <source>
        <dbReference type="Proteomes" id="UP000037558"/>
    </source>
</evidence>
<sequence length="99" mass="11028">MIQMRQKMDRAAQKVGMFVEGQAKLNAPVDTGDLRNSISHEVESTETNSKVYVGSNKEYAATVEFGFSPKGIPAQPYLRPSVENNLDQIEALITRELKL</sequence>
<dbReference type="Pfam" id="PF04883">
    <property type="entry name" value="HK97-gp10_like"/>
    <property type="match status" value="1"/>
</dbReference>
<keyword evidence="2" id="KW-1185">Reference proteome</keyword>
<dbReference type="AlphaFoldDB" id="A0A0M0L6H7"/>